<evidence type="ECO:0000256" key="1">
    <source>
        <dbReference type="ARBA" id="ARBA00023015"/>
    </source>
</evidence>
<dbReference type="InterPro" id="IPR023187">
    <property type="entry name" value="Tscrpt_reg_MarR-type_CS"/>
</dbReference>
<proteinExistence type="predicted"/>
<dbReference type="PANTHER" id="PTHR33164:SF64">
    <property type="entry name" value="TRANSCRIPTIONAL REGULATOR SLYA"/>
    <property type="match status" value="1"/>
</dbReference>
<organism evidence="5 6">
    <name type="scientific">Caldovatus sediminis</name>
    <dbReference type="NCBI Taxonomy" id="2041189"/>
    <lineage>
        <taxon>Bacteria</taxon>
        <taxon>Pseudomonadati</taxon>
        <taxon>Pseudomonadota</taxon>
        <taxon>Alphaproteobacteria</taxon>
        <taxon>Acetobacterales</taxon>
        <taxon>Roseomonadaceae</taxon>
        <taxon>Caldovatus</taxon>
    </lineage>
</organism>
<dbReference type="SUPFAM" id="SSF46785">
    <property type="entry name" value="Winged helix' DNA-binding domain"/>
    <property type="match status" value="1"/>
</dbReference>
<dbReference type="AlphaFoldDB" id="A0A8J2ZE67"/>
<evidence type="ECO:0000256" key="3">
    <source>
        <dbReference type="ARBA" id="ARBA00023163"/>
    </source>
</evidence>
<keyword evidence="6" id="KW-1185">Reference proteome</keyword>
<comment type="caution">
    <text evidence="5">The sequence shown here is derived from an EMBL/GenBank/DDBJ whole genome shotgun (WGS) entry which is preliminary data.</text>
</comment>
<dbReference type="EMBL" id="BMKS01000014">
    <property type="protein sequence ID" value="GGG45793.1"/>
    <property type="molecule type" value="Genomic_DNA"/>
</dbReference>
<feature type="domain" description="HTH marR-type" evidence="4">
    <location>
        <begin position="2"/>
        <end position="137"/>
    </location>
</feature>
<dbReference type="PANTHER" id="PTHR33164">
    <property type="entry name" value="TRANSCRIPTIONAL REGULATOR, MARR FAMILY"/>
    <property type="match status" value="1"/>
</dbReference>
<evidence type="ECO:0000256" key="2">
    <source>
        <dbReference type="ARBA" id="ARBA00023125"/>
    </source>
</evidence>
<dbReference type="InterPro" id="IPR036388">
    <property type="entry name" value="WH-like_DNA-bd_sf"/>
</dbReference>
<name>A0A8J2ZE67_9PROT</name>
<dbReference type="Gene3D" id="1.10.10.10">
    <property type="entry name" value="Winged helix-like DNA-binding domain superfamily/Winged helix DNA-binding domain"/>
    <property type="match status" value="1"/>
</dbReference>
<dbReference type="SMART" id="SM00347">
    <property type="entry name" value="HTH_MARR"/>
    <property type="match status" value="1"/>
</dbReference>
<dbReference type="GO" id="GO:0006950">
    <property type="term" value="P:response to stress"/>
    <property type="evidence" value="ECO:0007669"/>
    <property type="project" value="TreeGrafter"/>
</dbReference>
<evidence type="ECO:0000313" key="6">
    <source>
        <dbReference type="Proteomes" id="UP000597507"/>
    </source>
</evidence>
<dbReference type="Pfam" id="PF01047">
    <property type="entry name" value="MarR"/>
    <property type="match status" value="1"/>
</dbReference>
<protein>
    <recommendedName>
        <fullName evidence="4">HTH marR-type domain-containing protein</fullName>
    </recommendedName>
</protein>
<gene>
    <name evidence="5" type="ORF">GCM10010964_36460</name>
</gene>
<dbReference type="PRINTS" id="PR00598">
    <property type="entry name" value="HTHMARR"/>
</dbReference>
<dbReference type="GO" id="GO:0003677">
    <property type="term" value="F:DNA binding"/>
    <property type="evidence" value="ECO:0007669"/>
    <property type="project" value="UniProtKB-KW"/>
</dbReference>
<dbReference type="InterPro" id="IPR036390">
    <property type="entry name" value="WH_DNA-bd_sf"/>
</dbReference>
<dbReference type="PROSITE" id="PS50995">
    <property type="entry name" value="HTH_MARR_2"/>
    <property type="match status" value="1"/>
</dbReference>
<keyword evidence="3" id="KW-0804">Transcription</keyword>
<sequence length="144" mass="15926">MDDYLLALLARASHAVSAEFHAQLRGRGVGVPVWRVLATLSGLPRGQGETVTGLANACLLQQPTMTKVLDRMERDGLVRRHADVQDRRVVRLTLTPRGEAMVADLLVAARAHEAEVLARHSPEEVEAIKALLRDLIARQDRARR</sequence>
<dbReference type="InterPro" id="IPR000835">
    <property type="entry name" value="HTH_MarR-typ"/>
</dbReference>
<dbReference type="InterPro" id="IPR039422">
    <property type="entry name" value="MarR/SlyA-like"/>
</dbReference>
<dbReference type="Proteomes" id="UP000597507">
    <property type="component" value="Unassembled WGS sequence"/>
</dbReference>
<evidence type="ECO:0000313" key="5">
    <source>
        <dbReference type="EMBL" id="GGG45793.1"/>
    </source>
</evidence>
<evidence type="ECO:0000259" key="4">
    <source>
        <dbReference type="PROSITE" id="PS50995"/>
    </source>
</evidence>
<dbReference type="GO" id="GO:0003700">
    <property type="term" value="F:DNA-binding transcription factor activity"/>
    <property type="evidence" value="ECO:0007669"/>
    <property type="project" value="InterPro"/>
</dbReference>
<keyword evidence="2" id="KW-0238">DNA-binding</keyword>
<reference evidence="5 6" key="1">
    <citation type="journal article" date="2014" name="Int. J. Syst. Evol. Microbiol.">
        <title>Complete genome sequence of Corynebacterium casei LMG S-19264T (=DSM 44701T), isolated from a smear-ripened cheese.</title>
        <authorList>
            <consortium name="US DOE Joint Genome Institute (JGI-PGF)"/>
            <person name="Walter F."/>
            <person name="Albersmeier A."/>
            <person name="Kalinowski J."/>
            <person name="Ruckert C."/>
        </authorList>
    </citation>
    <scope>NUCLEOTIDE SEQUENCE [LARGE SCALE GENOMIC DNA]</scope>
    <source>
        <strain evidence="5 6">CGMCC 1.16330</strain>
    </source>
</reference>
<keyword evidence="1" id="KW-0805">Transcription regulation</keyword>
<accession>A0A8J2ZE67</accession>
<dbReference type="PROSITE" id="PS01117">
    <property type="entry name" value="HTH_MARR_1"/>
    <property type="match status" value="1"/>
</dbReference>